<keyword evidence="2" id="KW-1185">Reference proteome</keyword>
<proteinExistence type="predicted"/>
<dbReference type="KEGG" id="hhg:XM38_022080"/>
<evidence type="ECO:0000313" key="1">
    <source>
        <dbReference type="EMBL" id="ASC71256.1"/>
    </source>
</evidence>
<dbReference type="EMBL" id="CP021983">
    <property type="protein sequence ID" value="ASC71256.1"/>
    <property type="molecule type" value="Genomic_DNA"/>
</dbReference>
<organism evidence="1 2">
    <name type="scientific">Halomicronema hongdechloris C2206</name>
    <dbReference type="NCBI Taxonomy" id="1641165"/>
    <lineage>
        <taxon>Bacteria</taxon>
        <taxon>Bacillati</taxon>
        <taxon>Cyanobacteriota</taxon>
        <taxon>Cyanophyceae</taxon>
        <taxon>Nodosilineales</taxon>
        <taxon>Nodosilineaceae</taxon>
        <taxon>Halomicronema</taxon>
    </lineage>
</organism>
<dbReference type="AlphaFoldDB" id="A0A1Z3HLV4"/>
<evidence type="ECO:0000313" key="2">
    <source>
        <dbReference type="Proteomes" id="UP000191901"/>
    </source>
</evidence>
<protein>
    <submittedName>
        <fullName evidence="1">Uncharacterized protein</fullName>
    </submittedName>
</protein>
<accession>A0A1Z3HLV4</accession>
<reference evidence="1 2" key="1">
    <citation type="journal article" date="2016" name="Biochim. Biophys. Acta">
        <title>Characterization of red-shifted phycobilisomes isolated from the chlorophyll f-containing cyanobacterium Halomicronema hongdechloris.</title>
        <authorList>
            <person name="Li Y."/>
            <person name="Lin Y."/>
            <person name="Garvey C.J."/>
            <person name="Birch D."/>
            <person name="Corkery R.W."/>
            <person name="Loughlin P.C."/>
            <person name="Scheer H."/>
            <person name="Willows R.D."/>
            <person name="Chen M."/>
        </authorList>
    </citation>
    <scope>NUCLEOTIDE SEQUENCE [LARGE SCALE GENOMIC DNA]</scope>
    <source>
        <strain evidence="1 2">C2206</strain>
    </source>
</reference>
<name>A0A1Z3HLV4_9CYAN</name>
<sequence>MEMLLDFLGAYPSRLKVLNLLGDRAVNDPNEQLRQWAQEQLEKLKMQNTLREGHNPTEFKMEG</sequence>
<dbReference type="STRING" id="1641165.XM38_15325"/>
<gene>
    <name evidence="1" type="ORF">XM38_022080</name>
</gene>
<dbReference type="Proteomes" id="UP000191901">
    <property type="component" value="Chromosome"/>
</dbReference>